<feature type="non-terminal residue" evidence="1">
    <location>
        <position position="100"/>
    </location>
</feature>
<proteinExistence type="predicted"/>
<dbReference type="GO" id="GO:0051377">
    <property type="term" value="F:mannose-ethanolamine phosphotransferase activity"/>
    <property type="evidence" value="ECO:0007669"/>
    <property type="project" value="TreeGrafter"/>
</dbReference>
<dbReference type="PANTHER" id="PTHR23071:SF1">
    <property type="entry name" value="GPI ETHANOLAMINE PHOSPHATE TRANSFERASE 3"/>
    <property type="match status" value="1"/>
</dbReference>
<dbReference type="GO" id="GO:0006506">
    <property type="term" value="P:GPI anchor biosynthetic process"/>
    <property type="evidence" value="ECO:0007669"/>
    <property type="project" value="InterPro"/>
</dbReference>
<dbReference type="InterPro" id="IPR039524">
    <property type="entry name" value="PIGO/GPI13"/>
</dbReference>
<organism evidence="1 3">
    <name type="scientific">Ensete ventricosum</name>
    <name type="common">Abyssinian banana</name>
    <name type="synonym">Musa ensete</name>
    <dbReference type="NCBI Taxonomy" id="4639"/>
    <lineage>
        <taxon>Eukaryota</taxon>
        <taxon>Viridiplantae</taxon>
        <taxon>Streptophyta</taxon>
        <taxon>Embryophyta</taxon>
        <taxon>Tracheophyta</taxon>
        <taxon>Spermatophyta</taxon>
        <taxon>Magnoliopsida</taxon>
        <taxon>Liliopsida</taxon>
        <taxon>Zingiberales</taxon>
        <taxon>Musaceae</taxon>
        <taxon>Ensete</taxon>
    </lineage>
</organism>
<gene>
    <name evidence="1" type="ORF">B296_00016734</name>
    <name evidence="2" type="ORF">BHM03_00013207</name>
</gene>
<dbReference type="AlphaFoldDB" id="A0A426ZDU8"/>
<accession>A0A426ZDU8</accession>
<sequence>MTAWFILKSRREGCIESTSRDLGASVIDPMPVIQWSFLAVCLFFYTGHWCTFDGLRYGAAFVGFDHFNIIRQGLLDLWAYNSYDNYIDNHLRHNSKKTSN</sequence>
<dbReference type="GO" id="GO:0005789">
    <property type="term" value="C:endoplasmic reticulum membrane"/>
    <property type="evidence" value="ECO:0007669"/>
    <property type="project" value="TreeGrafter"/>
</dbReference>
<protein>
    <submittedName>
        <fullName evidence="1">Uncharacterized protein</fullName>
    </submittedName>
</protein>
<dbReference type="Proteomes" id="UP000287651">
    <property type="component" value="Unassembled WGS sequence"/>
</dbReference>
<reference evidence="1" key="3">
    <citation type="submission" date="2018-09" db="EMBL/GenBank/DDBJ databases">
        <authorList>
            <person name="Harrison J."/>
            <person name="Moore K.A."/>
            <person name="Paszkiewicz K."/>
            <person name="Jones T."/>
            <person name="Grant M."/>
            <person name="Ambacheew D."/>
            <person name="Muzemil S."/>
            <person name="Studholme D."/>
        </authorList>
    </citation>
    <scope>NUCLEOTIDE SEQUENCE</scope>
</reference>
<reference evidence="2" key="2">
    <citation type="journal article" date="2018" name="Data Brief">
        <title>Genome sequence data from 17 accessions of Ensete ventricosum, a staple food crop for millions in Ethiopia.</title>
        <authorList>
            <person name="Yemataw Z."/>
            <person name="Muzemil S."/>
            <person name="Ambachew D."/>
            <person name="Tripathi L."/>
            <person name="Tesfaye K."/>
            <person name="Chala A."/>
            <person name="Farbos A."/>
            <person name="O'Neill P."/>
            <person name="Moore K."/>
            <person name="Grant M."/>
            <person name="Studholme D.J."/>
        </authorList>
    </citation>
    <scope>NUCLEOTIDE SEQUENCE [LARGE SCALE GENOMIC DNA]</scope>
    <source>
        <tissue evidence="2">Leaf</tissue>
    </source>
</reference>
<dbReference type="EMBL" id="KV875678">
    <property type="protein sequence ID" value="RZR72398.1"/>
    <property type="molecule type" value="Genomic_DNA"/>
</dbReference>
<name>A0A426ZDU8_ENSVE</name>
<evidence type="ECO:0000313" key="1">
    <source>
        <dbReference type="EMBL" id="RRT62154.1"/>
    </source>
</evidence>
<dbReference type="Proteomes" id="UP000290560">
    <property type="component" value="Unassembled WGS sequence"/>
</dbReference>
<reference evidence="1 3" key="1">
    <citation type="journal article" date="2014" name="Agronomy (Basel)">
        <title>A Draft Genome Sequence for Ensete ventricosum, the Drought-Tolerant Tree Against Hunger.</title>
        <authorList>
            <person name="Harrison J."/>
            <person name="Moore K.A."/>
            <person name="Paszkiewicz K."/>
            <person name="Jones T."/>
            <person name="Grant M."/>
            <person name="Ambacheew D."/>
            <person name="Muzemil S."/>
            <person name="Studholme D.J."/>
        </authorList>
    </citation>
    <scope>NUCLEOTIDE SEQUENCE [LARGE SCALE GENOMIC DNA]</scope>
</reference>
<dbReference type="EMBL" id="AMZH03007097">
    <property type="protein sequence ID" value="RRT62154.1"/>
    <property type="molecule type" value="Genomic_DNA"/>
</dbReference>
<dbReference type="PANTHER" id="PTHR23071">
    <property type="entry name" value="PHOSPHATIDYLINOSITOL GLYCAN"/>
    <property type="match status" value="1"/>
</dbReference>
<evidence type="ECO:0000313" key="2">
    <source>
        <dbReference type="EMBL" id="RZR72398.1"/>
    </source>
</evidence>
<evidence type="ECO:0000313" key="3">
    <source>
        <dbReference type="Proteomes" id="UP000287651"/>
    </source>
</evidence>